<comment type="subcellular location">
    <subcellularLocation>
        <location evidence="1">Cytoplasm</location>
    </subcellularLocation>
</comment>
<evidence type="ECO:0000313" key="6">
    <source>
        <dbReference type="EMBL" id="KAH7424763.1"/>
    </source>
</evidence>
<dbReference type="PANTHER" id="PTHR13105">
    <property type="entry name" value="MYELOID LEUKEMIA FACTOR"/>
    <property type="match status" value="1"/>
</dbReference>
<organism evidence="6 7">
    <name type="scientific">Ceratopteris richardii</name>
    <name type="common">Triangle waterfern</name>
    <dbReference type="NCBI Taxonomy" id="49495"/>
    <lineage>
        <taxon>Eukaryota</taxon>
        <taxon>Viridiplantae</taxon>
        <taxon>Streptophyta</taxon>
        <taxon>Embryophyta</taxon>
        <taxon>Tracheophyta</taxon>
        <taxon>Polypodiopsida</taxon>
        <taxon>Polypodiidae</taxon>
        <taxon>Polypodiales</taxon>
        <taxon>Pteridineae</taxon>
        <taxon>Pteridaceae</taxon>
        <taxon>Parkerioideae</taxon>
        <taxon>Ceratopteris</taxon>
    </lineage>
</organism>
<reference evidence="6" key="1">
    <citation type="submission" date="2021-08" db="EMBL/GenBank/DDBJ databases">
        <title>WGS assembly of Ceratopteris richardii.</title>
        <authorList>
            <person name="Marchant D.B."/>
            <person name="Chen G."/>
            <person name="Jenkins J."/>
            <person name="Shu S."/>
            <person name="Leebens-Mack J."/>
            <person name="Grimwood J."/>
            <person name="Schmutz J."/>
            <person name="Soltis P."/>
            <person name="Soltis D."/>
            <person name="Chen Z.-H."/>
        </authorList>
    </citation>
    <scope>NUCLEOTIDE SEQUENCE</scope>
    <source>
        <strain evidence="6">Whitten #5841</strain>
        <tissue evidence="6">Leaf</tissue>
    </source>
</reference>
<comment type="similarity">
    <text evidence="2">Belongs to the MLF family.</text>
</comment>
<dbReference type="GO" id="GO:0005737">
    <property type="term" value="C:cytoplasm"/>
    <property type="evidence" value="ECO:0007669"/>
    <property type="project" value="UniProtKB-SubCell"/>
</dbReference>
<evidence type="ECO:0008006" key="8">
    <source>
        <dbReference type="Google" id="ProtNLM"/>
    </source>
</evidence>
<keyword evidence="3" id="KW-0963">Cytoplasm</keyword>
<evidence type="ECO:0000256" key="1">
    <source>
        <dbReference type="ARBA" id="ARBA00004496"/>
    </source>
</evidence>
<dbReference type="Proteomes" id="UP000825935">
    <property type="component" value="Chromosome 11"/>
</dbReference>
<dbReference type="OrthoDB" id="8707547at2759"/>
<dbReference type="AlphaFoldDB" id="A0A8T2TSQ6"/>
<sequence length="282" mass="32052">MQDSRGIRRVDDFALSNFPVISHGFGNRNSLFKDFFEKDPFDDPFFTQPFGFGNRFPSIGDSFESFHTPLARQLDTGVREQQSTRGIVIEELSEEHKNKGAQKSESQVEPIVEHPDDIEVKRVKSVYSSDGPKYFSQSFAFSSVSYGGPQGTYYKSSAMQRGSNGVFEEMHEERDTINGHETNQIVHGLGNKGHAITRKKNASGKEDYIETLHNLTEEEKKEFDDTWNKQAKKYLPGFKSNSAQMMLKNRSSGEENDEAVADSSSTKPTKRLAWRWPWAKKA</sequence>
<dbReference type="EMBL" id="CM035416">
    <property type="protein sequence ID" value="KAH7424763.1"/>
    <property type="molecule type" value="Genomic_DNA"/>
</dbReference>
<protein>
    <recommendedName>
        <fullName evidence="8">Myeloid leukemia factor 1</fullName>
    </recommendedName>
</protein>
<gene>
    <name evidence="6" type="ORF">KP509_11G022800</name>
</gene>
<keyword evidence="7" id="KW-1185">Reference proteome</keyword>
<evidence type="ECO:0000256" key="2">
    <source>
        <dbReference type="ARBA" id="ARBA00008332"/>
    </source>
</evidence>
<dbReference type="Pfam" id="PF10248">
    <property type="entry name" value="Mlf1IP"/>
    <property type="match status" value="1"/>
</dbReference>
<name>A0A8T2TSQ6_CERRI</name>
<evidence type="ECO:0000313" key="7">
    <source>
        <dbReference type="Proteomes" id="UP000825935"/>
    </source>
</evidence>
<dbReference type="InterPro" id="IPR019376">
    <property type="entry name" value="Myeloid_leukemia_factor"/>
</dbReference>
<keyword evidence="4" id="KW-0597">Phosphoprotein</keyword>
<evidence type="ECO:0000256" key="5">
    <source>
        <dbReference type="SAM" id="MobiDB-lite"/>
    </source>
</evidence>
<proteinExistence type="inferred from homology"/>
<evidence type="ECO:0000256" key="3">
    <source>
        <dbReference type="ARBA" id="ARBA00022490"/>
    </source>
</evidence>
<comment type="caution">
    <text evidence="6">The sequence shown here is derived from an EMBL/GenBank/DDBJ whole genome shotgun (WGS) entry which is preliminary data.</text>
</comment>
<evidence type="ECO:0000256" key="4">
    <source>
        <dbReference type="ARBA" id="ARBA00022553"/>
    </source>
</evidence>
<accession>A0A8T2TSQ6</accession>
<dbReference type="EMBL" id="CM035416">
    <property type="protein sequence ID" value="KAH7424764.1"/>
    <property type="molecule type" value="Genomic_DNA"/>
</dbReference>
<feature type="region of interest" description="Disordered" evidence="5">
    <location>
        <begin position="238"/>
        <end position="282"/>
    </location>
</feature>
<feature type="compositionally biased region" description="Basic residues" evidence="5">
    <location>
        <begin position="268"/>
        <end position="282"/>
    </location>
</feature>
<dbReference type="OMA" id="DKGNTEH"/>